<evidence type="ECO:0000313" key="2">
    <source>
        <dbReference type="Proteomes" id="UP000233551"/>
    </source>
</evidence>
<comment type="caution">
    <text evidence="1">The sequence shown here is derived from an EMBL/GenBank/DDBJ whole genome shotgun (WGS) entry which is preliminary data.</text>
</comment>
<dbReference type="AlphaFoldDB" id="A0A2I0I9T6"/>
<gene>
    <name evidence="1" type="ORF">CRG98_038993</name>
</gene>
<dbReference type="EMBL" id="PGOL01003518">
    <property type="protein sequence ID" value="PKI40583.1"/>
    <property type="molecule type" value="Genomic_DNA"/>
</dbReference>
<evidence type="ECO:0000313" key="1">
    <source>
        <dbReference type="EMBL" id="PKI40583.1"/>
    </source>
</evidence>
<dbReference type="Proteomes" id="UP000233551">
    <property type="component" value="Unassembled WGS sequence"/>
</dbReference>
<reference evidence="1 2" key="1">
    <citation type="submission" date="2017-11" db="EMBL/GenBank/DDBJ databases">
        <title>De-novo sequencing of pomegranate (Punica granatum L.) genome.</title>
        <authorList>
            <person name="Akparov Z."/>
            <person name="Amiraslanov A."/>
            <person name="Hajiyeva S."/>
            <person name="Abbasov M."/>
            <person name="Kaur K."/>
            <person name="Hamwieh A."/>
            <person name="Solovyev V."/>
            <person name="Salamov A."/>
            <person name="Braich B."/>
            <person name="Kosarev P."/>
            <person name="Mahmoud A."/>
            <person name="Hajiyev E."/>
            <person name="Babayeva S."/>
            <person name="Izzatullayeva V."/>
            <person name="Mammadov A."/>
            <person name="Mammadov A."/>
            <person name="Sharifova S."/>
            <person name="Ojaghi J."/>
            <person name="Eynullazada K."/>
            <person name="Bayramov B."/>
            <person name="Abdulazimova A."/>
            <person name="Shahmuradov I."/>
        </authorList>
    </citation>
    <scope>NUCLEOTIDE SEQUENCE [LARGE SCALE GENOMIC DNA]</scope>
    <source>
        <strain evidence="2">cv. AG2017</strain>
        <tissue evidence="1">Leaf</tissue>
    </source>
</reference>
<organism evidence="1 2">
    <name type="scientific">Punica granatum</name>
    <name type="common">Pomegranate</name>
    <dbReference type="NCBI Taxonomy" id="22663"/>
    <lineage>
        <taxon>Eukaryota</taxon>
        <taxon>Viridiplantae</taxon>
        <taxon>Streptophyta</taxon>
        <taxon>Embryophyta</taxon>
        <taxon>Tracheophyta</taxon>
        <taxon>Spermatophyta</taxon>
        <taxon>Magnoliopsida</taxon>
        <taxon>eudicotyledons</taxon>
        <taxon>Gunneridae</taxon>
        <taxon>Pentapetalae</taxon>
        <taxon>rosids</taxon>
        <taxon>malvids</taxon>
        <taxon>Myrtales</taxon>
        <taxon>Lythraceae</taxon>
        <taxon>Punica</taxon>
    </lineage>
</organism>
<protein>
    <submittedName>
        <fullName evidence="1">Uncharacterized protein</fullName>
    </submittedName>
</protein>
<sequence>MGFWHIGSPGTISVHSYLVIRWWSRSSTSILANSAPRQIHGPAPNGISSVPFSSLSLSKLEITSSLSLPDPSSDYFVLRQGDSPYAAEGDGEVFKKGIFFFPFRQSEEKLRISPLKRYWAGGSVA</sequence>
<name>A0A2I0I9T6_PUNGR</name>
<keyword evidence="2" id="KW-1185">Reference proteome</keyword>
<accession>A0A2I0I9T6</accession>
<proteinExistence type="predicted"/>